<dbReference type="Proteomes" id="UP000791080">
    <property type="component" value="Unassembled WGS sequence"/>
</dbReference>
<reference evidence="3 4" key="1">
    <citation type="submission" date="2022-06" db="EMBL/GenBank/DDBJ databases">
        <title>Genomic Encyclopedia of Type Strains, Phase I: the one thousand microbial genomes (KMG-I) project.</title>
        <authorList>
            <person name="Kyrpides N."/>
        </authorList>
    </citation>
    <scope>NUCLEOTIDE SEQUENCE [LARGE SCALE GENOMIC DNA]</scope>
    <source>
        <strain evidence="3 4">DSM 43889</strain>
    </source>
</reference>
<evidence type="ECO:0000256" key="2">
    <source>
        <dbReference type="SAM" id="SignalP"/>
    </source>
</evidence>
<comment type="caution">
    <text evidence="3">The sequence shown here is derived from an EMBL/GenBank/DDBJ whole genome shotgun (WGS) entry which is preliminary data.</text>
</comment>
<proteinExistence type="predicted"/>
<keyword evidence="4" id="KW-1185">Reference proteome</keyword>
<sequence>MRIGKNVARTLVVGAAVAMPLLISAPSALAGEQESGKGHDKGYGHGHGHGHGHGWGPRFRFEAADWYSVKVKVNYDVEYGGFEYVSIDY</sequence>
<feature type="signal peptide" evidence="2">
    <location>
        <begin position="1"/>
        <end position="30"/>
    </location>
</feature>
<evidence type="ECO:0000313" key="4">
    <source>
        <dbReference type="Proteomes" id="UP000791080"/>
    </source>
</evidence>
<evidence type="ECO:0000313" key="3">
    <source>
        <dbReference type="EMBL" id="MCP2333162.1"/>
    </source>
</evidence>
<keyword evidence="2" id="KW-0732">Signal</keyword>
<evidence type="ECO:0000256" key="1">
    <source>
        <dbReference type="SAM" id="MobiDB-lite"/>
    </source>
</evidence>
<feature type="region of interest" description="Disordered" evidence="1">
    <location>
        <begin position="30"/>
        <end position="52"/>
    </location>
</feature>
<protein>
    <submittedName>
        <fullName evidence="3">Uncharacterized protein</fullName>
    </submittedName>
</protein>
<accession>A0ABT1JKX9</accession>
<organism evidence="3 4">
    <name type="scientific">Actinoalloteichus caeruleus DSM 43889</name>
    <dbReference type="NCBI Taxonomy" id="1120930"/>
    <lineage>
        <taxon>Bacteria</taxon>
        <taxon>Bacillati</taxon>
        <taxon>Actinomycetota</taxon>
        <taxon>Actinomycetes</taxon>
        <taxon>Pseudonocardiales</taxon>
        <taxon>Pseudonocardiaceae</taxon>
        <taxon>Actinoalloteichus</taxon>
        <taxon>Actinoalloteichus cyanogriseus</taxon>
    </lineage>
</organism>
<feature type="chain" id="PRO_5046116939" evidence="2">
    <location>
        <begin position="31"/>
        <end position="89"/>
    </location>
</feature>
<feature type="compositionally biased region" description="Basic and acidic residues" evidence="1">
    <location>
        <begin position="34"/>
        <end position="43"/>
    </location>
</feature>
<name>A0ABT1JKX9_ACTCY</name>
<dbReference type="EMBL" id="AUBJ02000001">
    <property type="protein sequence ID" value="MCP2333162.1"/>
    <property type="molecule type" value="Genomic_DNA"/>
</dbReference>
<dbReference type="RefSeq" id="WP_162147318.1">
    <property type="nucleotide sequence ID" value="NZ_AUBJ02000001.1"/>
</dbReference>
<gene>
    <name evidence="3" type="ORF">G443_003432</name>
</gene>